<dbReference type="InterPro" id="IPR044068">
    <property type="entry name" value="CB"/>
</dbReference>
<dbReference type="PROSITE" id="PS51900">
    <property type="entry name" value="CB"/>
    <property type="match status" value="1"/>
</dbReference>
<dbReference type="RefSeq" id="WP_172620870.1">
    <property type="nucleotide sequence ID" value="NZ_AP019791.1"/>
</dbReference>
<organism evidence="8 9">
    <name type="scientific">Rubrobacter xylanophilus</name>
    <dbReference type="NCBI Taxonomy" id="49319"/>
    <lineage>
        <taxon>Bacteria</taxon>
        <taxon>Bacillati</taxon>
        <taxon>Actinomycetota</taxon>
        <taxon>Rubrobacteria</taxon>
        <taxon>Rubrobacterales</taxon>
        <taxon>Rubrobacteraceae</taxon>
        <taxon>Rubrobacter</taxon>
    </lineage>
</organism>
<dbReference type="InterPro" id="IPR050090">
    <property type="entry name" value="Tyrosine_recombinase_XerCD"/>
</dbReference>
<dbReference type="Gene3D" id="1.10.443.10">
    <property type="entry name" value="Intergrase catalytic core"/>
    <property type="match status" value="1"/>
</dbReference>
<dbReference type="InterPro" id="IPR002104">
    <property type="entry name" value="Integrase_catalytic"/>
</dbReference>
<name>A0A510HPN1_9ACTN</name>
<keyword evidence="4" id="KW-0233">DNA recombination</keyword>
<evidence type="ECO:0000256" key="1">
    <source>
        <dbReference type="ARBA" id="ARBA00008857"/>
    </source>
</evidence>
<evidence type="ECO:0000256" key="5">
    <source>
        <dbReference type="PROSITE-ProRule" id="PRU01248"/>
    </source>
</evidence>
<evidence type="ECO:0000256" key="4">
    <source>
        <dbReference type="ARBA" id="ARBA00023172"/>
    </source>
</evidence>
<dbReference type="PROSITE" id="PS51898">
    <property type="entry name" value="TYR_RECOMBINASE"/>
    <property type="match status" value="1"/>
</dbReference>
<dbReference type="InterPro" id="IPR013762">
    <property type="entry name" value="Integrase-like_cat_sf"/>
</dbReference>
<dbReference type="Proteomes" id="UP000318065">
    <property type="component" value="Chromosome"/>
</dbReference>
<dbReference type="InterPro" id="IPR011010">
    <property type="entry name" value="DNA_brk_join_enz"/>
</dbReference>
<dbReference type="InterPro" id="IPR004107">
    <property type="entry name" value="Integrase_SAM-like_N"/>
</dbReference>
<dbReference type="EMBL" id="AP019791">
    <property type="protein sequence ID" value="BBL80873.1"/>
    <property type="molecule type" value="Genomic_DNA"/>
</dbReference>
<dbReference type="GO" id="GO:0006310">
    <property type="term" value="P:DNA recombination"/>
    <property type="evidence" value="ECO:0007669"/>
    <property type="project" value="UniProtKB-KW"/>
</dbReference>
<dbReference type="GO" id="GO:0003677">
    <property type="term" value="F:DNA binding"/>
    <property type="evidence" value="ECO:0007669"/>
    <property type="project" value="UniProtKB-UniRule"/>
</dbReference>
<evidence type="ECO:0000313" key="9">
    <source>
        <dbReference type="Proteomes" id="UP000318065"/>
    </source>
</evidence>
<keyword evidence="9" id="KW-1185">Reference proteome</keyword>
<dbReference type="PANTHER" id="PTHR30349:SF41">
    <property type="entry name" value="INTEGRASE_RECOMBINASE PROTEIN MJ0367-RELATED"/>
    <property type="match status" value="1"/>
</dbReference>
<reference evidence="8" key="1">
    <citation type="journal article" date="2019" name="Microbiol. Resour. Announc.">
        <title>Complete Genome Sequence of Rubrobacter xylanophilus Strain AA3-22, Isolated from Arima Onsen in Japan.</title>
        <authorList>
            <person name="Tomariguchi N."/>
            <person name="Miyazaki K."/>
        </authorList>
    </citation>
    <scope>NUCLEOTIDE SEQUENCE [LARGE SCALE GENOMIC DNA]</scope>
    <source>
        <strain evidence="8">AA3-22</strain>
    </source>
</reference>
<protein>
    <submittedName>
        <fullName evidence="8">Tyrosine recombinase XerC</fullName>
    </submittedName>
</protein>
<dbReference type="PANTHER" id="PTHR30349">
    <property type="entry name" value="PHAGE INTEGRASE-RELATED"/>
    <property type="match status" value="1"/>
</dbReference>
<comment type="similarity">
    <text evidence="1">Belongs to the 'phage' integrase family.</text>
</comment>
<feature type="domain" description="Tyr recombinase" evidence="6">
    <location>
        <begin position="108"/>
        <end position="277"/>
    </location>
</feature>
<sequence length="277" mass="31866">MRVEELVEEFAAGLADDPDTSPRTAEFYAADLREFARFLAERGVVEAREIRVGHVMEFRNHLLEGRRKRFTVYRKDAAVRRFLDWVRTSTEAGLELDPIEPVHQPLDQQIVFLEDEEVRQLLSFPLNRREDLRDAVVIRLMLETGVTVGEIRALLRSDVDLEAAQVRLGGPGSHLAPRTRRISPETVRVIERYLESRDDDTPELIVGRAARPVATSKALQNALWKRCEQVGMWRVSPMNLRHTFAVRLLRRGATLNELREAMGVRDTTNIGVYRKFV</sequence>
<gene>
    <name evidence="8" type="primary">xerC</name>
    <name evidence="8" type="ORF">RxyAA322_27270</name>
</gene>
<dbReference type="Gene3D" id="1.10.150.130">
    <property type="match status" value="1"/>
</dbReference>
<proteinExistence type="inferred from homology"/>
<evidence type="ECO:0000259" key="6">
    <source>
        <dbReference type="PROSITE" id="PS51898"/>
    </source>
</evidence>
<dbReference type="SUPFAM" id="SSF56349">
    <property type="entry name" value="DNA breaking-rejoining enzymes"/>
    <property type="match status" value="1"/>
</dbReference>
<dbReference type="AlphaFoldDB" id="A0A510HPN1"/>
<evidence type="ECO:0000256" key="2">
    <source>
        <dbReference type="ARBA" id="ARBA00022908"/>
    </source>
</evidence>
<evidence type="ECO:0000259" key="7">
    <source>
        <dbReference type="PROSITE" id="PS51900"/>
    </source>
</evidence>
<dbReference type="GO" id="GO:0015074">
    <property type="term" value="P:DNA integration"/>
    <property type="evidence" value="ECO:0007669"/>
    <property type="project" value="UniProtKB-KW"/>
</dbReference>
<dbReference type="Pfam" id="PF00589">
    <property type="entry name" value="Phage_integrase"/>
    <property type="match status" value="1"/>
</dbReference>
<keyword evidence="2" id="KW-0229">DNA integration</keyword>
<dbReference type="Pfam" id="PF02899">
    <property type="entry name" value="Phage_int_SAM_1"/>
    <property type="match status" value="1"/>
</dbReference>
<accession>A0A510HPN1</accession>
<evidence type="ECO:0000313" key="8">
    <source>
        <dbReference type="EMBL" id="BBL80873.1"/>
    </source>
</evidence>
<keyword evidence="3 5" id="KW-0238">DNA-binding</keyword>
<evidence type="ECO:0000256" key="3">
    <source>
        <dbReference type="ARBA" id="ARBA00023125"/>
    </source>
</evidence>
<dbReference type="CDD" id="cd00397">
    <property type="entry name" value="DNA_BRE_C"/>
    <property type="match status" value="1"/>
</dbReference>
<feature type="domain" description="Core-binding (CB)" evidence="7">
    <location>
        <begin position="1"/>
        <end position="87"/>
    </location>
</feature>
<dbReference type="InterPro" id="IPR010998">
    <property type="entry name" value="Integrase_recombinase_N"/>
</dbReference>